<name>A0A0M2UXT3_9BACT</name>
<proteinExistence type="predicted"/>
<evidence type="ECO:0000259" key="1">
    <source>
        <dbReference type="Pfam" id="PF13524"/>
    </source>
</evidence>
<dbReference type="Proteomes" id="UP000034954">
    <property type="component" value="Unassembled WGS sequence"/>
</dbReference>
<organism evidence="2 3">
    <name type="scientific">Candidatus Brocadia fulgida</name>
    <dbReference type="NCBI Taxonomy" id="380242"/>
    <lineage>
        <taxon>Bacteria</taxon>
        <taxon>Pseudomonadati</taxon>
        <taxon>Planctomycetota</taxon>
        <taxon>Candidatus Brocadiia</taxon>
        <taxon>Candidatus Brocadiales</taxon>
        <taxon>Candidatus Brocadiaceae</taxon>
        <taxon>Candidatus Brocadia</taxon>
    </lineage>
</organism>
<feature type="domain" description="Spore protein YkvP/CgeB glycosyl transferase-like" evidence="1">
    <location>
        <begin position="224"/>
        <end position="357"/>
    </location>
</feature>
<dbReference type="EMBL" id="LAQJ01000155">
    <property type="protein sequence ID" value="KKO19776.1"/>
    <property type="molecule type" value="Genomic_DNA"/>
</dbReference>
<dbReference type="AlphaFoldDB" id="A0A0M2UXT3"/>
<comment type="caution">
    <text evidence="2">The sequence shown here is derived from an EMBL/GenBank/DDBJ whole genome shotgun (WGS) entry which is preliminary data.</text>
</comment>
<evidence type="ECO:0000313" key="3">
    <source>
        <dbReference type="Proteomes" id="UP000034954"/>
    </source>
</evidence>
<dbReference type="Pfam" id="PF13524">
    <property type="entry name" value="Glyco_trans_1_2"/>
    <property type="match status" value="1"/>
</dbReference>
<reference evidence="2 3" key="1">
    <citation type="journal article" date="2013" name="BMC Microbiol.">
        <title>Identification of the type II cytochrome c maturation pathway in anammox bacteria by comparative genomics.</title>
        <authorList>
            <person name="Ferousi C."/>
            <person name="Speth D.R."/>
            <person name="Reimann J."/>
            <person name="Op den Camp H.J."/>
            <person name="Allen J.W."/>
            <person name="Keltjens J.T."/>
            <person name="Jetten M.S."/>
        </authorList>
    </citation>
    <scope>NUCLEOTIDE SEQUENCE [LARGE SCALE GENOMIC DNA]</scope>
    <source>
        <strain evidence="2">RU1</strain>
    </source>
</reference>
<protein>
    <recommendedName>
        <fullName evidence="1">Spore protein YkvP/CgeB glycosyl transferase-like domain-containing protein</fullName>
    </recommendedName>
</protein>
<accession>A0A0M2UXT3</accession>
<evidence type="ECO:0000313" key="2">
    <source>
        <dbReference type="EMBL" id="KKO19776.1"/>
    </source>
</evidence>
<gene>
    <name evidence="2" type="ORF">BROFUL_01502</name>
</gene>
<sequence>MKRIDAPSQCSPKKDTYSLNKQIQQIQVYLTKAGKMLSFKDKPRVFAAVHHVNWERPGLVDGWAEITDTVHYDWGNAFDQYASDWHRNGKPAFNKELIRRVESSHREKPIDIFFSYLSGRWVYPETIQTINNLNIITVNISLDDTLKFWGVQETSGYSGTAEIAPEFDFCITCQSKEDVGKYYMVGARALFLPPGANPRIFSPLPVPRDIPVSFIGQCYGIRPHIIAWLKEHGIIVNTYGRGWLSAEISSQDMNAIYSRSLINLGFGFIGNSSVTGLKGRDFEVPLMGGLYLTTYNQALEDHFTIGEEIACYRNEVELRTQLSYYITHPDIALKIGASGRVRCLRDHTWINRFKTILNVIGISDYNHETSHGW</sequence>
<dbReference type="InterPro" id="IPR055259">
    <property type="entry name" value="YkvP/CgeB_Glyco_trans-like"/>
</dbReference>
<keyword evidence="3" id="KW-1185">Reference proteome</keyword>